<dbReference type="GeneID" id="70181304"/>
<feature type="transmembrane region" description="Helical" evidence="7">
    <location>
        <begin position="205"/>
        <end position="227"/>
    </location>
</feature>
<evidence type="ECO:0000256" key="3">
    <source>
        <dbReference type="ARBA" id="ARBA00022692"/>
    </source>
</evidence>
<keyword evidence="9" id="KW-1185">Reference proteome</keyword>
<reference evidence="8" key="1">
    <citation type="journal article" date="2021" name="Nat. Commun.">
        <title>Genetic determinants of endophytism in the Arabidopsis root mycobiome.</title>
        <authorList>
            <person name="Mesny F."/>
            <person name="Miyauchi S."/>
            <person name="Thiergart T."/>
            <person name="Pickel B."/>
            <person name="Atanasova L."/>
            <person name="Karlsson M."/>
            <person name="Huettel B."/>
            <person name="Barry K.W."/>
            <person name="Haridas S."/>
            <person name="Chen C."/>
            <person name="Bauer D."/>
            <person name="Andreopoulos W."/>
            <person name="Pangilinan J."/>
            <person name="LaButti K."/>
            <person name="Riley R."/>
            <person name="Lipzen A."/>
            <person name="Clum A."/>
            <person name="Drula E."/>
            <person name="Henrissat B."/>
            <person name="Kohler A."/>
            <person name="Grigoriev I.V."/>
            <person name="Martin F.M."/>
            <person name="Hacquard S."/>
        </authorList>
    </citation>
    <scope>NUCLEOTIDE SEQUENCE</scope>
    <source>
        <strain evidence="8">MPI-CAGE-CH-0230</strain>
    </source>
</reference>
<evidence type="ECO:0000256" key="6">
    <source>
        <dbReference type="RuleBase" id="RU000477"/>
    </source>
</evidence>
<evidence type="ECO:0000313" key="9">
    <source>
        <dbReference type="Proteomes" id="UP000756346"/>
    </source>
</evidence>
<evidence type="ECO:0000256" key="4">
    <source>
        <dbReference type="ARBA" id="ARBA00022989"/>
    </source>
</evidence>
<dbReference type="InterPro" id="IPR023271">
    <property type="entry name" value="Aquaporin-like"/>
</dbReference>
<dbReference type="AlphaFoldDB" id="A0A9P8Y1K1"/>
<keyword evidence="3 6" id="KW-0812">Transmembrane</keyword>
<keyword evidence="2 6" id="KW-0813">Transport</keyword>
<comment type="caution">
    <text evidence="8">The sequence shown here is derived from an EMBL/GenBank/DDBJ whole genome shotgun (WGS) entry which is preliminary data.</text>
</comment>
<name>A0A9P8Y1K1_9PEZI</name>
<dbReference type="PROSITE" id="PS00221">
    <property type="entry name" value="MIP"/>
    <property type="match status" value="1"/>
</dbReference>
<keyword evidence="4 7" id="KW-1133">Transmembrane helix</keyword>
<dbReference type="Pfam" id="PF00230">
    <property type="entry name" value="MIP"/>
    <property type="match status" value="1"/>
</dbReference>
<comment type="similarity">
    <text evidence="6">Belongs to the MIP/aquaporin (TC 1.A.8) family.</text>
</comment>
<evidence type="ECO:0000256" key="7">
    <source>
        <dbReference type="SAM" id="Phobius"/>
    </source>
</evidence>
<dbReference type="InterPro" id="IPR000425">
    <property type="entry name" value="MIP"/>
</dbReference>
<feature type="transmembrane region" description="Helical" evidence="7">
    <location>
        <begin position="71"/>
        <end position="90"/>
    </location>
</feature>
<feature type="transmembrane region" description="Helical" evidence="7">
    <location>
        <begin position="163"/>
        <end position="185"/>
    </location>
</feature>
<dbReference type="InterPro" id="IPR022357">
    <property type="entry name" value="MIP_CS"/>
</dbReference>
<dbReference type="OrthoDB" id="3222at2759"/>
<evidence type="ECO:0000313" key="8">
    <source>
        <dbReference type="EMBL" id="KAH7027199.1"/>
    </source>
</evidence>
<evidence type="ECO:0000256" key="1">
    <source>
        <dbReference type="ARBA" id="ARBA00004141"/>
    </source>
</evidence>
<dbReference type="Gene3D" id="1.20.1080.10">
    <property type="entry name" value="Glycerol uptake facilitator protein"/>
    <property type="match status" value="1"/>
</dbReference>
<comment type="subcellular location">
    <subcellularLocation>
        <location evidence="1">Membrane</location>
        <topology evidence="1">Multi-pass membrane protein</topology>
    </subcellularLocation>
</comment>
<dbReference type="SUPFAM" id="SSF81338">
    <property type="entry name" value="Aquaporin-like"/>
    <property type="match status" value="1"/>
</dbReference>
<dbReference type="EMBL" id="JAGTJQ010000007">
    <property type="protein sequence ID" value="KAH7027199.1"/>
    <property type="molecule type" value="Genomic_DNA"/>
</dbReference>
<gene>
    <name evidence="8" type="ORF">B0I36DRAFT_291772</name>
</gene>
<proteinExistence type="inferred from homology"/>
<dbReference type="PRINTS" id="PR00783">
    <property type="entry name" value="MINTRINSICP"/>
</dbReference>
<dbReference type="InterPro" id="IPR034294">
    <property type="entry name" value="Aquaporin_transptr"/>
</dbReference>
<dbReference type="GO" id="GO:0005886">
    <property type="term" value="C:plasma membrane"/>
    <property type="evidence" value="ECO:0007669"/>
    <property type="project" value="TreeGrafter"/>
</dbReference>
<sequence length="314" mass="33870">MEHQTQQEQLARIAESHVNVGQFAGRLGGNGGGILPDTDSSKELLERVPDAAPLMTFAQQFDLRPFRTPELWKAALMEGVGTTMFVWITIYSNSSPLTEPYGPTAQLGVFNTASFLGPLVGSFLIFVYLTLFIFCFGGVTGAHLNPTLTFATFFARLSSFPRTVLYVAFQTAGGALGGVLARLSIGTRDFKAGGCYLFPDQIDTGDAFVIEFMATLLLLFFAFGVGIDPRQREIVGPTLGPFLVGMAVGSVSLGSAFARVGFGGASTNPARCFGVFVGSHFPRWHWINWIADIAAGIVHAVFYHIVPPWNTAPQ</sequence>
<feature type="transmembrane region" description="Helical" evidence="7">
    <location>
        <begin position="239"/>
        <end position="258"/>
    </location>
</feature>
<dbReference type="PANTHER" id="PTHR19139:SF290">
    <property type="entry name" value="AQUAPORIN"/>
    <property type="match status" value="1"/>
</dbReference>
<evidence type="ECO:0000256" key="5">
    <source>
        <dbReference type="ARBA" id="ARBA00023136"/>
    </source>
</evidence>
<dbReference type="RefSeq" id="XP_046009998.1">
    <property type="nucleotide sequence ID" value="XM_046151758.1"/>
</dbReference>
<accession>A0A9P8Y1K1</accession>
<organism evidence="8 9">
    <name type="scientific">Microdochium trichocladiopsis</name>
    <dbReference type="NCBI Taxonomy" id="1682393"/>
    <lineage>
        <taxon>Eukaryota</taxon>
        <taxon>Fungi</taxon>
        <taxon>Dikarya</taxon>
        <taxon>Ascomycota</taxon>
        <taxon>Pezizomycotina</taxon>
        <taxon>Sordariomycetes</taxon>
        <taxon>Xylariomycetidae</taxon>
        <taxon>Xylariales</taxon>
        <taxon>Microdochiaceae</taxon>
        <taxon>Microdochium</taxon>
    </lineage>
</organism>
<dbReference type="GO" id="GO:0015250">
    <property type="term" value="F:water channel activity"/>
    <property type="evidence" value="ECO:0007669"/>
    <property type="project" value="TreeGrafter"/>
</dbReference>
<evidence type="ECO:0000256" key="2">
    <source>
        <dbReference type="ARBA" id="ARBA00022448"/>
    </source>
</evidence>
<feature type="transmembrane region" description="Helical" evidence="7">
    <location>
        <begin position="286"/>
        <end position="306"/>
    </location>
</feature>
<dbReference type="Proteomes" id="UP000756346">
    <property type="component" value="Unassembled WGS sequence"/>
</dbReference>
<dbReference type="PANTHER" id="PTHR19139">
    <property type="entry name" value="AQUAPORIN TRANSPORTER"/>
    <property type="match status" value="1"/>
</dbReference>
<protein>
    <submittedName>
        <fullName evidence="8">Aquaporin transporter</fullName>
    </submittedName>
</protein>
<keyword evidence="5 7" id="KW-0472">Membrane</keyword>